<comment type="caution">
    <text evidence="8">The sequence shown here is derived from an EMBL/GenBank/DDBJ whole genome shotgun (WGS) entry which is preliminary data.</text>
</comment>
<keyword evidence="6" id="KW-0723">Serine/threonine-protein kinase</keyword>
<keyword evidence="3 8" id="KW-0418">Kinase</keyword>
<evidence type="ECO:0000313" key="9">
    <source>
        <dbReference type="Proteomes" id="UP000324800"/>
    </source>
</evidence>
<evidence type="ECO:0000313" key="8">
    <source>
        <dbReference type="EMBL" id="KAA6376049.1"/>
    </source>
</evidence>
<evidence type="ECO:0000256" key="4">
    <source>
        <dbReference type="ARBA" id="ARBA00022840"/>
    </source>
</evidence>
<dbReference type="Proteomes" id="UP000324800">
    <property type="component" value="Unassembled WGS sequence"/>
</dbReference>
<dbReference type="EMBL" id="SNRW01010799">
    <property type="protein sequence ID" value="KAA6376049.1"/>
    <property type="molecule type" value="Genomic_DNA"/>
</dbReference>
<dbReference type="Gene3D" id="1.10.510.10">
    <property type="entry name" value="Transferase(Phosphotransferase) domain 1"/>
    <property type="match status" value="1"/>
</dbReference>
<gene>
    <name evidence="8" type="ORF">EZS28_028424</name>
</gene>
<dbReference type="AlphaFoldDB" id="A0A5J4UZZ5"/>
<proteinExistence type="inferred from homology"/>
<feature type="domain" description="Protein kinase" evidence="7">
    <location>
        <begin position="12"/>
        <end position="276"/>
    </location>
</feature>
<sequence>MDWQEIFRRERHVPIREIGCGQYGKVYLVYNFVFGIVAAKIEINTNKKSSFREFEASGNLDAYNIFQKHSQQNIFILRNYPHTAQETIPIFITEYSNFKTLGIIAGQHRISLPQYTLRALMKQIMEGMRIFHSSGLIHRDIKPDNILLNNPTGSGRIHVKISDFGFALKKEDAMGLTYLAGTLPYMPPELFQRSIIVSQKVDTYAIGIIFYLLVVHTFPVNELNYLQYRIKFGQMKSIERPLEIQDNLLWDLLSKLLEFDPNQRITASEALQHPYFTSPEAIADISPEQQKLASLAANEQERDSSITEYDKDPKEIGKQMPLFDELQKDGTLTNLKQLFFTDKFNNKIKQYIATVIGKIFKAVQIPPEFRETIIDYIKQAIQQQDLFASVQQIQTLEVLSESEKSLIHPFQRSVENFE</sequence>
<accession>A0A5J4UZZ5</accession>
<dbReference type="SUPFAM" id="SSF56112">
    <property type="entry name" value="Protein kinase-like (PK-like)"/>
    <property type="match status" value="1"/>
</dbReference>
<keyword evidence="1" id="KW-0808">Transferase</keyword>
<dbReference type="InterPro" id="IPR045269">
    <property type="entry name" value="Atg1-like"/>
</dbReference>
<dbReference type="Pfam" id="PF00069">
    <property type="entry name" value="Pkinase"/>
    <property type="match status" value="1"/>
</dbReference>
<dbReference type="PANTHER" id="PTHR24348">
    <property type="entry name" value="SERINE/THREONINE-PROTEIN KINASE UNC-51-RELATED"/>
    <property type="match status" value="1"/>
</dbReference>
<dbReference type="GO" id="GO:0005524">
    <property type="term" value="F:ATP binding"/>
    <property type="evidence" value="ECO:0007669"/>
    <property type="project" value="UniProtKB-UniRule"/>
</dbReference>
<feature type="binding site" evidence="5">
    <location>
        <position position="40"/>
    </location>
    <ligand>
        <name>ATP</name>
        <dbReference type="ChEBI" id="CHEBI:30616"/>
    </ligand>
</feature>
<dbReference type="SMART" id="SM00220">
    <property type="entry name" value="S_TKc"/>
    <property type="match status" value="1"/>
</dbReference>
<evidence type="ECO:0000256" key="2">
    <source>
        <dbReference type="ARBA" id="ARBA00022741"/>
    </source>
</evidence>
<keyword evidence="4 5" id="KW-0067">ATP-binding</keyword>
<dbReference type="InterPro" id="IPR000719">
    <property type="entry name" value="Prot_kinase_dom"/>
</dbReference>
<dbReference type="InterPro" id="IPR017441">
    <property type="entry name" value="Protein_kinase_ATP_BS"/>
</dbReference>
<evidence type="ECO:0000256" key="1">
    <source>
        <dbReference type="ARBA" id="ARBA00022679"/>
    </source>
</evidence>
<reference evidence="8 9" key="1">
    <citation type="submission" date="2019-03" db="EMBL/GenBank/DDBJ databases">
        <title>Single cell metagenomics reveals metabolic interactions within the superorganism composed of flagellate Streblomastix strix and complex community of Bacteroidetes bacteria on its surface.</title>
        <authorList>
            <person name="Treitli S.C."/>
            <person name="Kolisko M."/>
            <person name="Husnik F."/>
            <person name="Keeling P."/>
            <person name="Hampl V."/>
        </authorList>
    </citation>
    <scope>NUCLEOTIDE SEQUENCE [LARGE SCALE GENOMIC DNA]</scope>
    <source>
        <strain evidence="8">ST1C</strain>
    </source>
</reference>
<dbReference type="PROSITE" id="PS50011">
    <property type="entry name" value="PROTEIN_KINASE_DOM"/>
    <property type="match status" value="1"/>
</dbReference>
<protein>
    <submittedName>
        <fullName evidence="8">Putative CAMK family protein kinase</fullName>
    </submittedName>
</protein>
<dbReference type="GO" id="GO:0005776">
    <property type="term" value="C:autophagosome"/>
    <property type="evidence" value="ECO:0007669"/>
    <property type="project" value="TreeGrafter"/>
</dbReference>
<evidence type="ECO:0000259" key="7">
    <source>
        <dbReference type="PROSITE" id="PS50011"/>
    </source>
</evidence>
<comment type="similarity">
    <text evidence="6">Belongs to the protein kinase superfamily.</text>
</comment>
<dbReference type="InterPro" id="IPR008271">
    <property type="entry name" value="Ser/Thr_kinase_AS"/>
</dbReference>
<organism evidence="8 9">
    <name type="scientific">Streblomastix strix</name>
    <dbReference type="NCBI Taxonomy" id="222440"/>
    <lineage>
        <taxon>Eukaryota</taxon>
        <taxon>Metamonada</taxon>
        <taxon>Preaxostyla</taxon>
        <taxon>Oxymonadida</taxon>
        <taxon>Streblomastigidae</taxon>
        <taxon>Streblomastix</taxon>
    </lineage>
</organism>
<dbReference type="InterPro" id="IPR016024">
    <property type="entry name" value="ARM-type_fold"/>
</dbReference>
<dbReference type="PANTHER" id="PTHR24348:SF22">
    <property type="entry name" value="NON-SPECIFIC SERINE_THREONINE PROTEIN KINASE"/>
    <property type="match status" value="1"/>
</dbReference>
<keyword evidence="2 5" id="KW-0547">Nucleotide-binding</keyword>
<evidence type="ECO:0000256" key="5">
    <source>
        <dbReference type="PROSITE-ProRule" id="PRU10141"/>
    </source>
</evidence>
<dbReference type="InterPro" id="IPR011009">
    <property type="entry name" value="Kinase-like_dom_sf"/>
</dbReference>
<dbReference type="GO" id="GO:0000407">
    <property type="term" value="C:phagophore assembly site"/>
    <property type="evidence" value="ECO:0007669"/>
    <property type="project" value="TreeGrafter"/>
</dbReference>
<dbReference type="GO" id="GO:0010506">
    <property type="term" value="P:regulation of autophagy"/>
    <property type="evidence" value="ECO:0007669"/>
    <property type="project" value="InterPro"/>
</dbReference>
<dbReference type="PROSITE" id="PS00107">
    <property type="entry name" value="PROTEIN_KINASE_ATP"/>
    <property type="match status" value="1"/>
</dbReference>
<dbReference type="GO" id="GO:0000045">
    <property type="term" value="P:autophagosome assembly"/>
    <property type="evidence" value="ECO:0007669"/>
    <property type="project" value="TreeGrafter"/>
</dbReference>
<dbReference type="PROSITE" id="PS00108">
    <property type="entry name" value="PROTEIN_KINASE_ST"/>
    <property type="match status" value="1"/>
</dbReference>
<dbReference type="GO" id="GO:0005829">
    <property type="term" value="C:cytosol"/>
    <property type="evidence" value="ECO:0007669"/>
    <property type="project" value="TreeGrafter"/>
</dbReference>
<dbReference type="SUPFAM" id="SSF48371">
    <property type="entry name" value="ARM repeat"/>
    <property type="match status" value="1"/>
</dbReference>
<evidence type="ECO:0000256" key="3">
    <source>
        <dbReference type="ARBA" id="ARBA00022777"/>
    </source>
</evidence>
<evidence type="ECO:0000256" key="6">
    <source>
        <dbReference type="RuleBase" id="RU000304"/>
    </source>
</evidence>
<dbReference type="GO" id="GO:0016020">
    <property type="term" value="C:membrane"/>
    <property type="evidence" value="ECO:0007669"/>
    <property type="project" value="TreeGrafter"/>
</dbReference>
<name>A0A5J4UZZ5_9EUKA</name>
<dbReference type="GO" id="GO:0004674">
    <property type="term" value="F:protein serine/threonine kinase activity"/>
    <property type="evidence" value="ECO:0007669"/>
    <property type="project" value="UniProtKB-KW"/>
</dbReference>